<organism evidence="1 2">
    <name type="scientific">Candidatus Micrarchaeum acidiphilum ARMAN-2</name>
    <dbReference type="NCBI Taxonomy" id="425595"/>
    <lineage>
        <taxon>Archaea</taxon>
        <taxon>Candidatus Micrarchaeota</taxon>
        <taxon>Candidatus Micrarchaeia</taxon>
        <taxon>Candidatus Micrarchaeales</taxon>
        <taxon>Candidatus Micrarchaeaceae</taxon>
        <taxon>Candidatus Micrarchaeum</taxon>
    </lineage>
</organism>
<reference evidence="1 2" key="2">
    <citation type="journal article" date="2010" name="Proc. Natl. Acad. Sci. U.S.A.">
        <title>Enigmatic, ultrasmall, uncultivated Archaea.</title>
        <authorList>
            <person name="Baker B.J."/>
            <person name="Comolli L.R."/>
            <person name="Dick G.J."/>
            <person name="Hauser L.J."/>
            <person name="Hyatt D."/>
            <person name="Dill B.D."/>
            <person name="Land M.L."/>
            <person name="Verberkmoes N.C."/>
            <person name="Hettich R.L."/>
            <person name="Banfield J.F."/>
        </authorList>
    </citation>
    <scope>NUCLEOTIDE SEQUENCE [LARGE SCALE GENOMIC DNA]</scope>
    <source>
        <strain evidence="1">ARMAN-2</strain>
    </source>
</reference>
<proteinExistence type="predicted"/>
<dbReference type="EMBL" id="GG697236">
    <property type="protein sequence ID" value="EET90530.1"/>
    <property type="molecule type" value="Genomic_DNA"/>
</dbReference>
<dbReference type="AlphaFoldDB" id="C7DG60"/>
<reference evidence="1 2" key="1">
    <citation type="journal article" date="2009" name="Genome Biol.">
        <title>Community-wide analysis of microbial genome sequence signatures.</title>
        <authorList>
            <person name="Dick G.J."/>
            <person name="Andersson A.F."/>
            <person name="Baker B.J."/>
            <person name="Simmons S.L."/>
            <person name="Thomas B.C."/>
            <person name="Yelton A.P."/>
            <person name="Banfield J.F."/>
        </authorList>
    </citation>
    <scope>NUCLEOTIDE SEQUENCE [LARGE SCALE GENOMIC DNA]</scope>
    <source>
        <strain evidence="1">ARMAN-2</strain>
    </source>
</reference>
<evidence type="ECO:0000313" key="2">
    <source>
        <dbReference type="Proteomes" id="UP000332487"/>
    </source>
</evidence>
<gene>
    <name evidence="1" type="ORF">UNLARM2_0064</name>
</gene>
<accession>C7DG60</accession>
<protein>
    <submittedName>
        <fullName evidence="1">Uncharacterized protein</fullName>
    </submittedName>
</protein>
<dbReference type="Proteomes" id="UP000332487">
    <property type="component" value="Unassembled WGS sequence"/>
</dbReference>
<evidence type="ECO:0000313" key="1">
    <source>
        <dbReference type="EMBL" id="EET90530.1"/>
    </source>
</evidence>
<keyword evidence="2" id="KW-1185">Reference proteome</keyword>
<sequence length="261" mass="29364">MVVVVSSVEKDLKKQGKEMVEVAVERFVKNAGVQKDKTTKFLANAYEGALDSGIKKLQGPTENFVGVANDIYFKERLRKRREEENAQVDRILAEIEGKPAAPKVELVDAQEKAREDAKKPLREFFETVATSGSKAIINSLFTKKVEKIFDGIEHAKENITGRTDLAKLADKAQELTDNIAEFQKNQMNDLTYKLRNAKSYDEAVRITAEVFNETNKKTEAVVEDAYSMLGKRNIDGFYKAPLGILDMRNQKVPLEKGGEEE</sequence>
<name>C7DG60_MICA2</name>